<reference evidence="2" key="1">
    <citation type="journal article" date="2014" name="Int. J. Syst. Evol. Microbiol.">
        <title>Complete genome of a new Firmicutes species belonging to the dominant human colonic microbiota ('Ruminococcus bicirculans') reveals two chromosomes and a selective capacity to utilize plant glucans.</title>
        <authorList>
            <consortium name="NISC Comparative Sequencing Program"/>
            <person name="Wegmann U."/>
            <person name="Louis P."/>
            <person name="Goesmann A."/>
            <person name="Henrissat B."/>
            <person name="Duncan S.H."/>
            <person name="Flint H.J."/>
        </authorList>
    </citation>
    <scope>NUCLEOTIDE SEQUENCE</scope>
    <source>
        <strain evidence="2">CCUG 53915</strain>
    </source>
</reference>
<evidence type="ECO:0000313" key="2">
    <source>
        <dbReference type="EMBL" id="MFD1203851.1"/>
    </source>
</evidence>
<evidence type="ECO:0000313" key="1">
    <source>
        <dbReference type="EMBL" id="MFD1203748.1"/>
    </source>
</evidence>
<proteinExistence type="predicted"/>
<accession>A0ABW3TSW6</accession>
<evidence type="ECO:0000313" key="3">
    <source>
        <dbReference type="Proteomes" id="UP001597231"/>
    </source>
</evidence>
<sequence>MMAMYMAMKIMDGSQAYEFIFSVSVYKKYQDDVDAILIAEGKQDLIKR</sequence>
<reference evidence="2" key="3">
    <citation type="submission" date="2024-09" db="EMBL/GenBank/DDBJ databases">
        <authorList>
            <person name="Sun Q."/>
            <person name="Mori K."/>
        </authorList>
    </citation>
    <scope>NUCLEOTIDE SEQUENCE</scope>
    <source>
        <strain evidence="2">CCUG 53915</strain>
    </source>
</reference>
<name>A0ABW3TSW6_9BACL</name>
<gene>
    <name evidence="1" type="ORF">ACFQ38_01200</name>
    <name evidence="2" type="ORF">ACFQ38_01735</name>
</gene>
<keyword evidence="3" id="KW-1185">Reference proteome</keyword>
<dbReference type="EMBL" id="JBHTLT010000007">
    <property type="protein sequence ID" value="MFD1203748.1"/>
    <property type="molecule type" value="Genomic_DNA"/>
</dbReference>
<dbReference type="Proteomes" id="UP001597231">
    <property type="component" value="Unassembled WGS sequence"/>
</dbReference>
<comment type="caution">
    <text evidence="2">The sequence shown here is derived from an EMBL/GenBank/DDBJ whole genome shotgun (WGS) entry which is preliminary data.</text>
</comment>
<dbReference type="EMBL" id="JBHTLT010000012">
    <property type="protein sequence ID" value="MFD1203851.1"/>
    <property type="molecule type" value="Genomic_DNA"/>
</dbReference>
<reference evidence="3" key="2">
    <citation type="journal article" date="2019" name="Int. J. Syst. Evol. Microbiol.">
        <title>The Global Catalogue of Microorganisms (GCM) 10K type strain sequencing project: providing services to taxonomists for standard genome sequencing and annotation.</title>
        <authorList>
            <consortium name="The Broad Institute Genomics Platform"/>
            <consortium name="The Broad Institute Genome Sequencing Center for Infectious Disease"/>
            <person name="Wu L."/>
            <person name="Ma J."/>
        </authorList>
    </citation>
    <scope>NUCLEOTIDE SEQUENCE [LARGE SCALE GENOMIC DNA]</scope>
    <source>
        <strain evidence="3">CCUG 53915</strain>
    </source>
</reference>
<protein>
    <submittedName>
        <fullName evidence="2">Uncharacterized protein</fullName>
    </submittedName>
</protein>
<dbReference type="RefSeq" id="WP_381479580.1">
    <property type="nucleotide sequence ID" value="NZ_JBHTLT010000007.1"/>
</dbReference>
<organism evidence="2 3">
    <name type="scientific">Sporosarcina contaminans</name>
    <dbReference type="NCBI Taxonomy" id="633403"/>
    <lineage>
        <taxon>Bacteria</taxon>
        <taxon>Bacillati</taxon>
        <taxon>Bacillota</taxon>
        <taxon>Bacilli</taxon>
        <taxon>Bacillales</taxon>
        <taxon>Caryophanaceae</taxon>
        <taxon>Sporosarcina</taxon>
    </lineage>
</organism>